<name>X1DYF8_9ZZZZ</name>
<dbReference type="SUPFAM" id="SSF53756">
    <property type="entry name" value="UDP-Glycosyltransferase/glycogen phosphorylase"/>
    <property type="match status" value="1"/>
</dbReference>
<evidence type="ECO:0000313" key="1">
    <source>
        <dbReference type="EMBL" id="GAH26036.1"/>
    </source>
</evidence>
<feature type="non-terminal residue" evidence="1">
    <location>
        <position position="103"/>
    </location>
</feature>
<reference evidence="1" key="1">
    <citation type="journal article" date="2014" name="Front. Microbiol.">
        <title>High frequency of phylogenetically diverse reductive dehalogenase-homologous genes in deep subseafloor sedimentary metagenomes.</title>
        <authorList>
            <person name="Kawai M."/>
            <person name="Futagami T."/>
            <person name="Toyoda A."/>
            <person name="Takaki Y."/>
            <person name="Nishi S."/>
            <person name="Hori S."/>
            <person name="Arai W."/>
            <person name="Tsubouchi T."/>
            <person name="Morono Y."/>
            <person name="Uchiyama I."/>
            <person name="Ito T."/>
            <person name="Fujiyama A."/>
            <person name="Inagaki F."/>
            <person name="Takami H."/>
        </authorList>
    </citation>
    <scope>NUCLEOTIDE SEQUENCE</scope>
    <source>
        <strain evidence="1">Expedition CK06-06</strain>
    </source>
</reference>
<evidence type="ECO:0008006" key="2">
    <source>
        <dbReference type="Google" id="ProtNLM"/>
    </source>
</evidence>
<protein>
    <recommendedName>
        <fullName evidence="2">Glycosyltransferase family 28 N-terminal domain-containing protein</fullName>
    </recommendedName>
</protein>
<gene>
    <name evidence="1" type="ORF">S01H4_65486</name>
</gene>
<sequence length="103" mass="11685">MRILMIAHIGETFGHLVRGLSIADELTARGVHVEFAASNEAAWLLKTWKHTYTHHSLRWRFSHNSCDPDRPSSSFLNRVTESNLDVMELIKDLHPDLIVGLPG</sequence>
<dbReference type="EMBL" id="BART01040096">
    <property type="protein sequence ID" value="GAH26036.1"/>
    <property type="molecule type" value="Genomic_DNA"/>
</dbReference>
<proteinExistence type="predicted"/>
<comment type="caution">
    <text evidence="1">The sequence shown here is derived from an EMBL/GenBank/DDBJ whole genome shotgun (WGS) entry which is preliminary data.</text>
</comment>
<organism evidence="1">
    <name type="scientific">marine sediment metagenome</name>
    <dbReference type="NCBI Taxonomy" id="412755"/>
    <lineage>
        <taxon>unclassified sequences</taxon>
        <taxon>metagenomes</taxon>
        <taxon>ecological metagenomes</taxon>
    </lineage>
</organism>
<accession>X1DYF8</accession>
<dbReference type="AlphaFoldDB" id="X1DYF8"/>